<comment type="caution">
    <text evidence="2">The sequence shown here is derived from an EMBL/GenBank/DDBJ whole genome shotgun (WGS) entry which is preliminary data.</text>
</comment>
<reference evidence="2" key="2">
    <citation type="submission" date="2021-04" db="EMBL/GenBank/DDBJ databases">
        <authorList>
            <person name="Podell S."/>
        </authorList>
    </citation>
    <scope>NUCLEOTIDE SEQUENCE</scope>
    <source>
        <strain evidence="2">Hildebrandi</strain>
    </source>
</reference>
<dbReference type="AlphaFoldDB" id="A0A9K3LEY6"/>
<keyword evidence="3" id="KW-1185">Reference proteome</keyword>
<accession>A0A9K3LEY6</accession>
<dbReference type="EMBL" id="JAGRRH010000013">
    <property type="protein sequence ID" value="KAG7359631.1"/>
    <property type="molecule type" value="Genomic_DNA"/>
</dbReference>
<proteinExistence type="predicted"/>
<gene>
    <name evidence="2" type="ORF">IV203_034729</name>
</gene>
<dbReference type="OrthoDB" id="48286at2759"/>
<evidence type="ECO:0000313" key="2">
    <source>
        <dbReference type="EMBL" id="KAG7359631.1"/>
    </source>
</evidence>
<evidence type="ECO:0000313" key="3">
    <source>
        <dbReference type="Proteomes" id="UP000693970"/>
    </source>
</evidence>
<feature type="compositionally biased region" description="Low complexity" evidence="1">
    <location>
        <begin position="208"/>
        <end position="220"/>
    </location>
</feature>
<organism evidence="2 3">
    <name type="scientific">Nitzschia inconspicua</name>
    <dbReference type="NCBI Taxonomy" id="303405"/>
    <lineage>
        <taxon>Eukaryota</taxon>
        <taxon>Sar</taxon>
        <taxon>Stramenopiles</taxon>
        <taxon>Ochrophyta</taxon>
        <taxon>Bacillariophyta</taxon>
        <taxon>Bacillariophyceae</taxon>
        <taxon>Bacillariophycidae</taxon>
        <taxon>Bacillariales</taxon>
        <taxon>Bacillariaceae</taxon>
        <taxon>Nitzschia</taxon>
    </lineage>
</organism>
<protein>
    <submittedName>
        <fullName evidence="2">Uncharacterized protein</fullName>
    </submittedName>
</protein>
<feature type="compositionally biased region" description="Polar residues" evidence="1">
    <location>
        <begin position="290"/>
        <end position="303"/>
    </location>
</feature>
<feature type="compositionally biased region" description="Low complexity" evidence="1">
    <location>
        <begin position="176"/>
        <end position="189"/>
    </location>
</feature>
<reference evidence="2" key="1">
    <citation type="journal article" date="2021" name="Sci. Rep.">
        <title>Diploid genomic architecture of Nitzschia inconspicua, an elite biomass production diatom.</title>
        <authorList>
            <person name="Oliver A."/>
            <person name="Podell S."/>
            <person name="Pinowska A."/>
            <person name="Traller J.C."/>
            <person name="Smith S.R."/>
            <person name="McClure R."/>
            <person name="Beliaev A."/>
            <person name="Bohutskyi P."/>
            <person name="Hill E.A."/>
            <person name="Rabines A."/>
            <person name="Zheng H."/>
            <person name="Allen L.Z."/>
            <person name="Kuo A."/>
            <person name="Grigoriev I.V."/>
            <person name="Allen A.E."/>
            <person name="Hazlebeck D."/>
            <person name="Allen E.E."/>
        </authorList>
    </citation>
    <scope>NUCLEOTIDE SEQUENCE</scope>
    <source>
        <strain evidence="2">Hildebrandi</strain>
    </source>
</reference>
<evidence type="ECO:0000256" key="1">
    <source>
        <dbReference type="SAM" id="MobiDB-lite"/>
    </source>
</evidence>
<name>A0A9K3LEY6_9STRA</name>
<dbReference type="Proteomes" id="UP000693970">
    <property type="component" value="Unassembled WGS sequence"/>
</dbReference>
<sequence length="309" mass="33614">MNKAHMSSVSRKWIQFVVILMLSLTGQHSIIQAFSFLSLSKSRHVTEASTSLIILSSTMDGEDASSAVAATTTRKKPLSPKEILERQREMKGLTADEDEYPKLFDDGLLDNMQQILLLLEKRVRDGPGSLSMIEVEEFITMSQSITIDMKEKERQRLQDAAAPPPPTAADSVAMESAASISAAPSAPAAVTEVPTRPNAVQPPPPTVSSSEAQQSAATAKSESEDGPAYDPSGGQGSLAKGTRNTYIIPNMEEMSPEEYQKALQKSLFDQQAERRRKLQAGYGNRASWDYLNNLTGESGQLKSDSAFDD</sequence>
<feature type="region of interest" description="Disordered" evidence="1">
    <location>
        <begin position="152"/>
        <end position="309"/>
    </location>
</feature>